<proteinExistence type="predicted"/>
<evidence type="ECO:0000313" key="2">
    <source>
        <dbReference type="Proteomes" id="UP000507470"/>
    </source>
</evidence>
<dbReference type="InterPro" id="IPR029309">
    <property type="entry name" value="CaRF"/>
</dbReference>
<dbReference type="GO" id="GO:0003700">
    <property type="term" value="F:DNA-binding transcription factor activity"/>
    <property type="evidence" value="ECO:0007669"/>
    <property type="project" value="InterPro"/>
</dbReference>
<dbReference type="OrthoDB" id="6113703at2759"/>
<dbReference type="Proteomes" id="UP000507470">
    <property type="component" value="Unassembled WGS sequence"/>
</dbReference>
<dbReference type="AlphaFoldDB" id="A0A6J8AVC0"/>
<sequence>MFWLFRGKTQTSSPTYVRKMDICMALFSDTHHQLHHGKSKSMLIVHEGRQHLRTVQFFTCEEEAETLLRFNLWPSSPKHPRLAFHIDLLCLLRDEIVDDKKRIYWSKTWEDGLSIPYDGVPFIIVVHEDFECHHGQNHKGNDGLQVNPNLSQLGCIYFLKKNISVAGYRALVSFYLTIAGKEKITITCTGSVIRLSGARYQGKIDKLCCECSLLNCYCGYTNLQCN</sequence>
<keyword evidence="2" id="KW-1185">Reference proteome</keyword>
<name>A0A6J8AVC0_MYTCO</name>
<evidence type="ECO:0000313" key="1">
    <source>
        <dbReference type="EMBL" id="CAC5374597.1"/>
    </source>
</evidence>
<gene>
    <name evidence="1" type="ORF">MCOR_11921</name>
</gene>
<organism evidence="1 2">
    <name type="scientific">Mytilus coruscus</name>
    <name type="common">Sea mussel</name>
    <dbReference type="NCBI Taxonomy" id="42192"/>
    <lineage>
        <taxon>Eukaryota</taxon>
        <taxon>Metazoa</taxon>
        <taxon>Spiralia</taxon>
        <taxon>Lophotrochozoa</taxon>
        <taxon>Mollusca</taxon>
        <taxon>Bivalvia</taxon>
        <taxon>Autobranchia</taxon>
        <taxon>Pteriomorphia</taxon>
        <taxon>Mytilida</taxon>
        <taxon>Mytiloidea</taxon>
        <taxon>Mytilidae</taxon>
        <taxon>Mytilinae</taxon>
        <taxon>Mytilus</taxon>
    </lineage>
</organism>
<dbReference type="EMBL" id="CACVKT020002028">
    <property type="protein sequence ID" value="CAC5374597.1"/>
    <property type="molecule type" value="Genomic_DNA"/>
</dbReference>
<reference evidence="1 2" key="1">
    <citation type="submission" date="2020-06" db="EMBL/GenBank/DDBJ databases">
        <authorList>
            <person name="Li R."/>
            <person name="Bekaert M."/>
        </authorList>
    </citation>
    <scope>NUCLEOTIDE SEQUENCE [LARGE SCALE GENOMIC DNA]</scope>
    <source>
        <strain evidence="2">wild</strain>
    </source>
</reference>
<dbReference type="Pfam" id="PF15299">
    <property type="entry name" value="ALS2CR8"/>
    <property type="match status" value="1"/>
</dbReference>
<protein>
    <submittedName>
        <fullName evidence="1">Uncharacterized protein</fullName>
    </submittedName>
</protein>
<accession>A0A6J8AVC0</accession>